<dbReference type="EMBL" id="WNWM01000002">
    <property type="protein sequence ID" value="MUI13503.1"/>
    <property type="molecule type" value="Genomic_DNA"/>
</dbReference>
<feature type="signal peptide" evidence="2">
    <location>
        <begin position="1"/>
        <end position="20"/>
    </location>
</feature>
<dbReference type="AlphaFoldDB" id="A0A6I3XGL0"/>
<keyword evidence="4" id="KW-1185">Reference proteome</keyword>
<dbReference type="OrthoDB" id="8758323at2"/>
<name>A0A6I3XGL0_9BURK</name>
<reference evidence="3 4" key="1">
    <citation type="submission" date="2019-11" db="EMBL/GenBank/DDBJ databases">
        <title>Draft Genome Sequences of Six Type Strains of the Genus Massilia.</title>
        <authorList>
            <person name="Miess H."/>
            <person name="Frediansyah A."/>
            <person name="Goeker M."/>
            <person name="Gross H."/>
        </authorList>
    </citation>
    <scope>NUCLEOTIDE SEQUENCE [LARGE SCALE GENOMIC DNA]</scope>
    <source>
        <strain evidence="3 4">DSM 17513</strain>
    </source>
</reference>
<dbReference type="RefSeq" id="WP_155709285.1">
    <property type="nucleotide sequence ID" value="NZ_BMWU01000001.1"/>
</dbReference>
<gene>
    <name evidence="3" type="ORF">GJV26_13680</name>
</gene>
<evidence type="ECO:0000313" key="4">
    <source>
        <dbReference type="Proteomes" id="UP000431684"/>
    </source>
</evidence>
<comment type="caution">
    <text evidence="3">The sequence shown here is derived from an EMBL/GenBank/DDBJ whole genome shotgun (WGS) entry which is preliminary data.</text>
</comment>
<sequence length="118" mass="12591">MRRWILIMLLLIYPFQVALAMADRCCMTTPQGVTHHAVEAQPVFDAGDEHGGASDPHCAACVFVHTISFPSAIAVIPALHDTAPAHAPASPALTSHSPGRPERPQWPHTALSSQAQAI</sequence>
<protein>
    <recommendedName>
        <fullName evidence="5">DUF2946 domain-containing protein</fullName>
    </recommendedName>
</protein>
<evidence type="ECO:0008006" key="5">
    <source>
        <dbReference type="Google" id="ProtNLM"/>
    </source>
</evidence>
<evidence type="ECO:0000256" key="2">
    <source>
        <dbReference type="SAM" id="SignalP"/>
    </source>
</evidence>
<accession>A0A6I3XGL0</accession>
<evidence type="ECO:0000313" key="3">
    <source>
        <dbReference type="EMBL" id="MUI13503.1"/>
    </source>
</evidence>
<feature type="region of interest" description="Disordered" evidence="1">
    <location>
        <begin position="86"/>
        <end position="118"/>
    </location>
</feature>
<proteinExistence type="predicted"/>
<organism evidence="3 4">
    <name type="scientific">Pseudoduganella dura</name>
    <dbReference type="NCBI Taxonomy" id="321982"/>
    <lineage>
        <taxon>Bacteria</taxon>
        <taxon>Pseudomonadati</taxon>
        <taxon>Pseudomonadota</taxon>
        <taxon>Betaproteobacteria</taxon>
        <taxon>Burkholderiales</taxon>
        <taxon>Oxalobacteraceae</taxon>
        <taxon>Telluria group</taxon>
        <taxon>Pseudoduganella</taxon>
    </lineage>
</organism>
<feature type="chain" id="PRO_5026076072" description="DUF2946 domain-containing protein" evidence="2">
    <location>
        <begin position="21"/>
        <end position="118"/>
    </location>
</feature>
<keyword evidence="2" id="KW-0732">Signal</keyword>
<evidence type="ECO:0000256" key="1">
    <source>
        <dbReference type="SAM" id="MobiDB-lite"/>
    </source>
</evidence>
<dbReference type="Proteomes" id="UP000431684">
    <property type="component" value="Unassembled WGS sequence"/>
</dbReference>